<dbReference type="GO" id="GO:0006355">
    <property type="term" value="P:regulation of DNA-templated transcription"/>
    <property type="evidence" value="ECO:0000318"/>
    <property type="project" value="GO_Central"/>
</dbReference>
<feature type="domain" description="C2H2-type" evidence="9">
    <location>
        <begin position="649"/>
        <end position="676"/>
    </location>
</feature>
<dbReference type="OMA" id="ESQTVEC"/>
<feature type="domain" description="C2H2-type" evidence="9">
    <location>
        <begin position="705"/>
        <end position="732"/>
    </location>
</feature>
<organism evidence="10 11">
    <name type="scientific">Strongylocentrotus purpuratus</name>
    <name type="common">Purple sea urchin</name>
    <dbReference type="NCBI Taxonomy" id="7668"/>
    <lineage>
        <taxon>Eukaryota</taxon>
        <taxon>Metazoa</taxon>
        <taxon>Echinodermata</taxon>
        <taxon>Eleutherozoa</taxon>
        <taxon>Echinozoa</taxon>
        <taxon>Echinoidea</taxon>
        <taxon>Euechinoidea</taxon>
        <taxon>Echinacea</taxon>
        <taxon>Camarodonta</taxon>
        <taxon>Echinidea</taxon>
        <taxon>Strongylocentrotidae</taxon>
        <taxon>Strongylocentrotus</taxon>
    </lineage>
</organism>
<evidence type="ECO:0000313" key="10">
    <source>
        <dbReference type="EnsemblMetazoa" id="XP_781831"/>
    </source>
</evidence>
<reference evidence="10" key="2">
    <citation type="submission" date="2021-01" db="UniProtKB">
        <authorList>
            <consortium name="EnsemblMetazoa"/>
        </authorList>
    </citation>
    <scope>IDENTIFICATION</scope>
</reference>
<dbReference type="GO" id="GO:0000981">
    <property type="term" value="F:DNA-binding transcription factor activity, RNA polymerase II-specific"/>
    <property type="evidence" value="ECO:0000318"/>
    <property type="project" value="GO_Central"/>
</dbReference>
<proteinExistence type="predicted"/>
<evidence type="ECO:0000256" key="3">
    <source>
        <dbReference type="ARBA" id="ARBA00022737"/>
    </source>
</evidence>
<evidence type="ECO:0000256" key="8">
    <source>
        <dbReference type="SAM" id="MobiDB-lite"/>
    </source>
</evidence>
<keyword evidence="4 7" id="KW-0863">Zinc-finger</keyword>
<feature type="domain" description="C2H2-type" evidence="9">
    <location>
        <begin position="677"/>
        <end position="704"/>
    </location>
</feature>
<evidence type="ECO:0000313" key="11">
    <source>
        <dbReference type="Proteomes" id="UP000007110"/>
    </source>
</evidence>
<keyword evidence="6" id="KW-0539">Nucleus</keyword>
<dbReference type="Gene3D" id="3.30.160.60">
    <property type="entry name" value="Classic Zinc Finger"/>
    <property type="match status" value="4"/>
</dbReference>
<feature type="region of interest" description="Disordered" evidence="8">
    <location>
        <begin position="258"/>
        <end position="280"/>
    </location>
</feature>
<evidence type="ECO:0000256" key="7">
    <source>
        <dbReference type="PROSITE-ProRule" id="PRU00042"/>
    </source>
</evidence>
<evidence type="ECO:0000256" key="6">
    <source>
        <dbReference type="ARBA" id="ARBA00023242"/>
    </source>
</evidence>
<feature type="compositionally biased region" description="Basic residues" evidence="8">
    <location>
        <begin position="99"/>
        <end position="119"/>
    </location>
</feature>
<keyword evidence="5" id="KW-0862">Zinc</keyword>
<dbReference type="InterPro" id="IPR013087">
    <property type="entry name" value="Znf_C2H2_type"/>
</dbReference>
<evidence type="ECO:0000256" key="2">
    <source>
        <dbReference type="ARBA" id="ARBA00022723"/>
    </source>
</evidence>
<dbReference type="GO" id="GO:0000978">
    <property type="term" value="F:RNA polymerase II cis-regulatory region sequence-specific DNA binding"/>
    <property type="evidence" value="ECO:0000318"/>
    <property type="project" value="GO_Central"/>
</dbReference>
<dbReference type="InterPro" id="IPR036236">
    <property type="entry name" value="Znf_C2H2_sf"/>
</dbReference>
<dbReference type="PROSITE" id="PS50157">
    <property type="entry name" value="ZINC_FINGER_C2H2_2"/>
    <property type="match status" value="4"/>
</dbReference>
<keyword evidence="11" id="KW-1185">Reference proteome</keyword>
<dbReference type="GO" id="GO:0005634">
    <property type="term" value="C:nucleus"/>
    <property type="evidence" value="ECO:0007669"/>
    <property type="project" value="UniProtKB-SubCell"/>
</dbReference>
<evidence type="ECO:0000259" key="9">
    <source>
        <dbReference type="PROSITE" id="PS50157"/>
    </source>
</evidence>
<accession>A0A7M7R9Q4</accession>
<dbReference type="AlphaFoldDB" id="A0A7M7R9Q4"/>
<dbReference type="RefSeq" id="XP_781831.2">
    <property type="nucleotide sequence ID" value="XM_776738.5"/>
</dbReference>
<dbReference type="PANTHER" id="PTHR24394">
    <property type="entry name" value="ZINC FINGER PROTEIN"/>
    <property type="match status" value="1"/>
</dbReference>
<keyword evidence="3" id="KW-0677">Repeat</keyword>
<dbReference type="GeneID" id="576430"/>
<dbReference type="OrthoDB" id="3533395at2759"/>
<dbReference type="Proteomes" id="UP000007110">
    <property type="component" value="Unassembled WGS sequence"/>
</dbReference>
<feature type="region of interest" description="Disordered" evidence="8">
    <location>
        <begin position="607"/>
        <end position="626"/>
    </location>
</feature>
<dbReference type="PROSITE" id="PS00028">
    <property type="entry name" value="ZINC_FINGER_C2H2_1"/>
    <property type="match status" value="4"/>
</dbReference>
<evidence type="ECO:0000256" key="5">
    <source>
        <dbReference type="ARBA" id="ARBA00022833"/>
    </source>
</evidence>
<reference evidence="11" key="1">
    <citation type="submission" date="2015-02" db="EMBL/GenBank/DDBJ databases">
        <title>Genome sequencing for Strongylocentrotus purpuratus.</title>
        <authorList>
            <person name="Murali S."/>
            <person name="Liu Y."/>
            <person name="Vee V."/>
            <person name="English A."/>
            <person name="Wang M."/>
            <person name="Skinner E."/>
            <person name="Han Y."/>
            <person name="Muzny D.M."/>
            <person name="Worley K.C."/>
            <person name="Gibbs R.A."/>
        </authorList>
    </citation>
    <scope>NUCLEOTIDE SEQUENCE</scope>
</reference>
<dbReference type="FunFam" id="3.30.160.60:FF:000446">
    <property type="entry name" value="Zinc finger protein"/>
    <property type="match status" value="1"/>
</dbReference>
<feature type="region of interest" description="Disordered" evidence="8">
    <location>
        <begin position="449"/>
        <end position="480"/>
    </location>
</feature>
<dbReference type="SMART" id="SM00355">
    <property type="entry name" value="ZnF_C2H2"/>
    <property type="match status" value="4"/>
</dbReference>
<dbReference type="PANTHER" id="PTHR24394:SF44">
    <property type="entry name" value="ZINC FINGER PROTEIN 271-LIKE"/>
    <property type="match status" value="1"/>
</dbReference>
<dbReference type="Pfam" id="PF12874">
    <property type="entry name" value="zf-met"/>
    <property type="match status" value="2"/>
</dbReference>
<name>A0A7M7R9Q4_STRPU</name>
<comment type="subcellular location">
    <subcellularLocation>
        <location evidence="1">Nucleus</location>
    </subcellularLocation>
</comment>
<feature type="compositionally biased region" description="Basic residues" evidence="8">
    <location>
        <begin position="609"/>
        <end position="619"/>
    </location>
</feature>
<evidence type="ECO:0000256" key="1">
    <source>
        <dbReference type="ARBA" id="ARBA00004123"/>
    </source>
</evidence>
<feature type="compositionally biased region" description="Basic residues" evidence="8">
    <location>
        <begin position="65"/>
        <end position="75"/>
    </location>
</feature>
<evidence type="ECO:0000256" key="4">
    <source>
        <dbReference type="ARBA" id="ARBA00022771"/>
    </source>
</evidence>
<sequence length="777" mass="85850">MSSTRRKQNNPTKSASDTKKKERATRPSRNAGKSEPDESSLARTRPQRKIIPKRPLSPDVELSSRRKKRRKKKAPPAKSVNIMSTHAVHIKPGEMKPPKLSKHQKASLKPKKRKRKKKTFVFPILAADRVPREPEPRPSKAKDGGTGLAMSSPGPALPKKRAKHIARNVLDVDLLRMLPAAELVKKFSKHTSFKVPTEEHKAPLKQHVYSCKMLPHYCTEKFYGNDEDTKRQITKHLLRHVGELLTVTNRGINMMTPTTKKQKKKEAKKDGTGANSTMYILPSAPRPMRVTLPKNVSSRMKRSSYTVIRSADGSEKGINEVVLLPKGRLLGIMNAPTKNFSEDHLIDVDDSSLGLDTRKERVVVKKGDGILEGTATKVGICPSSLGSDMTGLSIESLAKAVEAMVDKESQGLNIQAAEALAKAANLEGHGGKGHGGGGAYPLRVYKKVPVSPPSSSSSGSSSSSTSSSSSPERLSKSNIKVKKLSKVSKISKKAKKKTNHIPSVIPHAVDVPSPDHNYAFTNNLNHGAPLHFDSEGQPMDSPPSIDEWGEADGLDIDPLVSSMNDQLNKLIADIDAPAPMARVSNENEEPIIGEGANVTVEHEELMVSKPKKSRSRSKNKVVAQSEEVKQTALRHLQSLAKVRKRKGPFTCEICHKVLTAASTLRAHYRSHAGIKPYQCEICQATFTRLHSLKYHTMIHNKEARFLCSYCQRQFRHSSHYREHLRRHTGEEPFGCSDCSARFKTRNTYKRHLRSKHGKIVAEDGKINLAPAALLTPC</sequence>
<keyword evidence="2" id="KW-0479">Metal-binding</keyword>
<feature type="domain" description="C2H2-type" evidence="9">
    <location>
        <begin position="733"/>
        <end position="756"/>
    </location>
</feature>
<dbReference type="EnsemblMetazoa" id="XM_776738">
    <property type="protein sequence ID" value="XP_781831"/>
    <property type="gene ID" value="LOC576430"/>
</dbReference>
<dbReference type="InParanoid" id="A0A7M7R9Q4"/>
<feature type="region of interest" description="Disordered" evidence="8">
    <location>
        <begin position="1"/>
        <end position="160"/>
    </location>
</feature>
<dbReference type="KEGG" id="spu:576430"/>
<protein>
    <recommendedName>
        <fullName evidence="9">C2H2-type domain-containing protein</fullName>
    </recommendedName>
</protein>
<feature type="compositionally biased region" description="Low complexity" evidence="8">
    <location>
        <begin position="453"/>
        <end position="471"/>
    </location>
</feature>
<dbReference type="Pfam" id="PF00096">
    <property type="entry name" value="zf-C2H2"/>
    <property type="match status" value="1"/>
</dbReference>
<dbReference type="GO" id="GO:0008270">
    <property type="term" value="F:zinc ion binding"/>
    <property type="evidence" value="ECO:0007669"/>
    <property type="project" value="UniProtKB-KW"/>
</dbReference>
<feature type="compositionally biased region" description="Basic and acidic residues" evidence="8">
    <location>
        <begin position="129"/>
        <end position="143"/>
    </location>
</feature>
<dbReference type="SUPFAM" id="SSF57667">
    <property type="entry name" value="beta-beta-alpha zinc fingers"/>
    <property type="match status" value="2"/>
</dbReference>